<dbReference type="RefSeq" id="WP_202860827.1">
    <property type="nucleotide sequence ID" value="NZ_CP089411.1"/>
</dbReference>
<proteinExistence type="predicted"/>
<reference evidence="1" key="1">
    <citation type="journal article" date="2018" name="Genome Biol.">
        <title>SKESA: strategic k-mer extension for scrupulous assemblies.</title>
        <authorList>
            <person name="Souvorov A."/>
            <person name="Agarwala R."/>
            <person name="Lipman D.J."/>
        </authorList>
    </citation>
    <scope>NUCLEOTIDE SEQUENCE</scope>
    <source>
        <strain evidence="1">AUSMDU00005748</strain>
    </source>
</reference>
<comment type="caution">
    <text evidence="1">The sequence shown here is derived from an EMBL/GenBank/DDBJ whole genome shotgun (WGS) entry which is preliminary data.</text>
</comment>
<evidence type="ECO:0000313" key="1">
    <source>
        <dbReference type="EMBL" id="HAU4355943.1"/>
    </source>
</evidence>
<evidence type="ECO:0000313" key="2">
    <source>
        <dbReference type="Proteomes" id="UP000868497"/>
    </source>
</evidence>
<organism evidence="1 2">
    <name type="scientific">Klebsiella oxytoca</name>
    <dbReference type="NCBI Taxonomy" id="571"/>
    <lineage>
        <taxon>Bacteria</taxon>
        <taxon>Pseudomonadati</taxon>
        <taxon>Pseudomonadota</taxon>
        <taxon>Gammaproteobacteria</taxon>
        <taxon>Enterobacterales</taxon>
        <taxon>Enterobacteriaceae</taxon>
        <taxon>Klebsiella/Raoultella group</taxon>
        <taxon>Klebsiella</taxon>
    </lineage>
</organism>
<name>A0AAD3UH45_KLEOX</name>
<dbReference type="EMBL" id="DACXIC010000005">
    <property type="protein sequence ID" value="HAU4355943.1"/>
    <property type="molecule type" value="Genomic_DNA"/>
</dbReference>
<dbReference type="Proteomes" id="UP000868497">
    <property type="component" value="Unassembled WGS sequence"/>
</dbReference>
<dbReference type="AlphaFoldDB" id="A0AAD3UH45"/>
<reference evidence="1" key="2">
    <citation type="submission" date="2019-09" db="EMBL/GenBank/DDBJ databases">
        <authorList>
            <consortium name="NCBI Pathogen Detection Project"/>
        </authorList>
    </citation>
    <scope>NUCLEOTIDE SEQUENCE</scope>
    <source>
        <strain evidence="1">AUSMDU00005748</strain>
    </source>
</reference>
<sequence length="98" mass="11075">MTPKGATKLHSIIIKEMVPANVDWWVTEDQHSFPVAMWAMCDVHWDSEEEASYINERDRILPCIACGGEIKPRASADAVFIKSRNSNHTPDYSGVSHF</sequence>
<gene>
    <name evidence="1" type="ORF">F6W21_06315</name>
</gene>
<accession>A0AAD3UH45</accession>
<protein>
    <submittedName>
        <fullName evidence="1">Uncharacterized protein</fullName>
    </submittedName>
</protein>